<dbReference type="AlphaFoldDB" id="A0A6L5Z400"/>
<reference evidence="1 2" key="1">
    <citation type="submission" date="2019-10" db="EMBL/GenBank/DDBJ databases">
        <title>Cognatihalovulum marinum gen. nov. sp. nov., a new member of the family Rhodobacteraceae isolated from deep seawater of the Northwest Indian Ocean.</title>
        <authorList>
            <person name="Ruan C."/>
            <person name="Wang J."/>
            <person name="Zheng X."/>
            <person name="Song L."/>
            <person name="Zhu Y."/>
            <person name="Huang Y."/>
            <person name="Lu Z."/>
            <person name="Du W."/>
            <person name="Huang L."/>
            <person name="Dai X."/>
        </authorList>
    </citation>
    <scope>NUCLEOTIDE SEQUENCE [LARGE SCALE GENOMIC DNA]</scope>
    <source>
        <strain evidence="1 2">2CG4</strain>
    </source>
</reference>
<proteinExistence type="predicted"/>
<gene>
    <name evidence="1" type="ORF">GE300_14145</name>
</gene>
<comment type="caution">
    <text evidence="1">The sequence shown here is derived from an EMBL/GenBank/DDBJ whole genome shotgun (WGS) entry which is preliminary data.</text>
</comment>
<dbReference type="Proteomes" id="UP000474957">
    <property type="component" value="Unassembled WGS sequence"/>
</dbReference>
<protein>
    <submittedName>
        <fullName evidence="1">Uncharacterized protein</fullName>
    </submittedName>
</protein>
<accession>A0A6L5Z400</accession>
<evidence type="ECO:0000313" key="1">
    <source>
        <dbReference type="EMBL" id="MSU90742.1"/>
    </source>
</evidence>
<sequence length="109" mass="12143">MAEQAEVEAHGDGFNVASEFVLSDKLEQAETRGVPQDQLKRFARVATGRGFPLDLAHAQYVDARRAGNPYGFNPLKRATVANLDTAMKHLRAFLNDELLPIRWTVSYAI</sequence>
<evidence type="ECO:0000313" key="2">
    <source>
        <dbReference type="Proteomes" id="UP000474957"/>
    </source>
</evidence>
<dbReference type="RefSeq" id="WP_154447231.1">
    <property type="nucleotide sequence ID" value="NZ_WIND01000012.1"/>
</dbReference>
<keyword evidence="2" id="KW-1185">Reference proteome</keyword>
<dbReference type="EMBL" id="WIND01000012">
    <property type="protein sequence ID" value="MSU90742.1"/>
    <property type="molecule type" value="Genomic_DNA"/>
</dbReference>
<organism evidence="1 2">
    <name type="scientific">Halovulum marinum</name>
    <dbReference type="NCBI Taxonomy" id="2662447"/>
    <lineage>
        <taxon>Bacteria</taxon>
        <taxon>Pseudomonadati</taxon>
        <taxon>Pseudomonadota</taxon>
        <taxon>Alphaproteobacteria</taxon>
        <taxon>Rhodobacterales</taxon>
        <taxon>Paracoccaceae</taxon>
        <taxon>Halovulum</taxon>
    </lineage>
</organism>
<name>A0A6L5Z400_9RHOB</name>